<dbReference type="PANTHER" id="PTHR20959:SF1">
    <property type="entry name" value="TRANSPORT AND GOLGI ORGANIZATION PROTEIN 6 HOMOLOG"/>
    <property type="match status" value="1"/>
</dbReference>
<dbReference type="PANTHER" id="PTHR20959">
    <property type="entry name" value="TRANSPORT AND GOLGI ORGANIZATION PROTEIN 6 FAMILY MEMBER"/>
    <property type="match status" value="1"/>
</dbReference>
<dbReference type="Proteomes" id="UP000762676">
    <property type="component" value="Unassembled WGS sequence"/>
</dbReference>
<accession>A0AAV4ID75</accession>
<protein>
    <submittedName>
        <fullName evidence="5">Transport and Golgi organization protein 6 homolog</fullName>
    </submittedName>
</protein>
<evidence type="ECO:0000259" key="4">
    <source>
        <dbReference type="Pfam" id="PF25267"/>
    </source>
</evidence>
<reference evidence="5 6" key="1">
    <citation type="journal article" date="2021" name="Elife">
        <title>Chloroplast acquisition without the gene transfer in kleptoplastic sea slugs, Plakobranchus ocellatus.</title>
        <authorList>
            <person name="Maeda T."/>
            <person name="Takahashi S."/>
            <person name="Yoshida T."/>
            <person name="Shimamura S."/>
            <person name="Takaki Y."/>
            <person name="Nagai Y."/>
            <person name="Toyoda A."/>
            <person name="Suzuki Y."/>
            <person name="Arimoto A."/>
            <person name="Ishii H."/>
            <person name="Satoh N."/>
            <person name="Nishiyama T."/>
            <person name="Hasebe M."/>
            <person name="Maruyama T."/>
            <person name="Minagawa J."/>
            <person name="Obokata J."/>
            <person name="Shigenobu S."/>
        </authorList>
    </citation>
    <scope>NUCLEOTIDE SEQUENCE [LARGE SCALE GENOMIC DNA]</scope>
</reference>
<feature type="domain" description="TANGO6 HEAT repeat" evidence="3">
    <location>
        <begin position="384"/>
        <end position="645"/>
    </location>
</feature>
<dbReference type="Pfam" id="PF25267">
    <property type="entry name" value="TANGO6_N"/>
    <property type="match status" value="1"/>
</dbReference>
<dbReference type="InterPro" id="IPR039600">
    <property type="entry name" value="TANGO6/Rtp1"/>
</dbReference>
<feature type="non-terminal residue" evidence="5">
    <location>
        <position position="1"/>
    </location>
</feature>
<evidence type="ECO:0000313" key="5">
    <source>
        <dbReference type="EMBL" id="GFS07673.1"/>
    </source>
</evidence>
<dbReference type="InterPro" id="IPR011989">
    <property type="entry name" value="ARM-like"/>
</dbReference>
<dbReference type="InterPro" id="IPR057407">
    <property type="entry name" value="HEAT_TANGO6"/>
</dbReference>
<organism evidence="5 6">
    <name type="scientific">Elysia marginata</name>
    <dbReference type="NCBI Taxonomy" id="1093978"/>
    <lineage>
        <taxon>Eukaryota</taxon>
        <taxon>Metazoa</taxon>
        <taxon>Spiralia</taxon>
        <taxon>Lophotrochozoa</taxon>
        <taxon>Mollusca</taxon>
        <taxon>Gastropoda</taxon>
        <taxon>Heterobranchia</taxon>
        <taxon>Euthyneura</taxon>
        <taxon>Panpulmonata</taxon>
        <taxon>Sacoglossa</taxon>
        <taxon>Placobranchoidea</taxon>
        <taxon>Plakobranchidae</taxon>
        <taxon>Elysia</taxon>
    </lineage>
</organism>
<evidence type="ECO:0000313" key="6">
    <source>
        <dbReference type="Proteomes" id="UP000762676"/>
    </source>
</evidence>
<dbReference type="Gene3D" id="1.25.10.10">
    <property type="entry name" value="Leucine-rich Repeat Variant"/>
    <property type="match status" value="1"/>
</dbReference>
<keyword evidence="6" id="KW-1185">Reference proteome</keyword>
<evidence type="ECO:0000256" key="1">
    <source>
        <dbReference type="ARBA" id="ARBA00005724"/>
    </source>
</evidence>
<dbReference type="AlphaFoldDB" id="A0AAV4ID75"/>
<evidence type="ECO:0000259" key="2">
    <source>
        <dbReference type="Pfam" id="PF10363"/>
    </source>
</evidence>
<dbReference type="Pfam" id="PF23565">
    <property type="entry name" value="ARM_TANGO6"/>
    <property type="match status" value="1"/>
</dbReference>
<feature type="domain" description="RNA polymerase II assembly factor Rtp1 C-terminal" evidence="2">
    <location>
        <begin position="890"/>
        <end position="1010"/>
    </location>
</feature>
<evidence type="ECO:0000259" key="3">
    <source>
        <dbReference type="Pfam" id="PF23565"/>
    </source>
</evidence>
<dbReference type="InterPro" id="IPR057347">
    <property type="entry name" value="TANGO6_N"/>
</dbReference>
<gene>
    <name evidence="5" type="ORF">ElyMa_006574400</name>
</gene>
<dbReference type="Pfam" id="PF10363">
    <property type="entry name" value="RTP1_C1"/>
    <property type="match status" value="1"/>
</dbReference>
<sequence length="1156" mass="126823">GRRRTSERGGDLGEEPGLDCLQKMDSRFTLEQSTSKLSRLVKVIQILTTPAKRALESPENCSSQLIDKVLEENLQAVCSDIEKSSQLQEDFGDLAHLLLLPNFRQSLMNQKEVSGREKHVEVSIGLLHELHTTLWALSKFSTNSDETGAPKLDPDCLSAPQIKIVSLALQFVVVLGICPYLNPGVGVPVSQRMGPGQILLATVNDYGTEMSHFARVQSLLPPAKLMCDMLHVQSLRDIVINNHLQDLFSLLFQLRFSTKNVQDQLAKSCAQGPGQDIGADEFSHQTKTASINVRAEEKPDCYVYEAISLPDFYLNSAKQPWTLPMVREHCNQYIDQSVRLSSTQHVLKTLMILSGGGKSSTASVPVKTPVWYKRTVAGLLRDVIMVPPGVQHLIALLVAESPSGHEWQKCKAVAQVISQLPTTHHNIQQFYKSVTSQLVAIVQSSSQASSVSMIRAAGATILELSNRQPSLMESMCFAPMFEPLLRISSQNENFLLVEGIVVPESIFTSCVECLHKLFVVGQEPQSPLLLQLRKAIKVLFEILVAFQNGVSPLKTKCVDLIGAYLGQCEPAESVRCILKLVSAENGPYATSMYPPVHSNVCLTFGESGGIQALIQQSGTNSQEQSIDSWTQPVEAMMHILSSTKTDNVIPQLFISLLQKLTSIVKSETAAAVATNFGGIALPPRLMTSVQRSSRLNELREKICLVSLLAAVGEKYGDGVVSNGGHVLEFVKATLERCVQICEACNDEETMLFEWETVSMAMGLLTAVLSGGVEVGDQSQLLDELLPLLTFISESDAADPKVKEMADDLKVAVATKGLVWAELSQMRHSSSRKQECKKDDPSTVKQEIEKKNLIEVLSETNVDDELKKDLEQDYEKRKSETASITESMSPLEQALQELCDPLLPVRGHGLIALARLVEERSPQVESKQDVLLKVFLENLAHTDSYIYLASVNGLAALSDLCPDQIIPSLTSELQAKCTNTTGKVENLKSQGELVLKVAEAVVKATRRLGQMTPKYRDLLLPAILCGCRHKDSLTRASCLSGLAEVCQLLRFALGPVLYEVVTCCCDVISSDPEAEPRKAAAMTFTLILRGLGKDTLLALDSALIDVYRSLKRAVTNDSEEGVRVHAALALEELDTIMREMLFAKPDLSKRISILGLQ</sequence>
<dbReference type="InterPro" id="IPR016024">
    <property type="entry name" value="ARM-type_fold"/>
</dbReference>
<dbReference type="GO" id="GO:0009306">
    <property type="term" value="P:protein secretion"/>
    <property type="evidence" value="ECO:0007669"/>
    <property type="project" value="TreeGrafter"/>
</dbReference>
<comment type="caution">
    <text evidence="5">The sequence shown here is derived from an EMBL/GenBank/DDBJ whole genome shotgun (WGS) entry which is preliminary data.</text>
</comment>
<comment type="similarity">
    <text evidence="1">Belongs to the Tango6 family.</text>
</comment>
<feature type="domain" description="TANGO6 N-terminal" evidence="4">
    <location>
        <begin position="34"/>
        <end position="264"/>
    </location>
</feature>
<dbReference type="InterPro" id="IPR019451">
    <property type="entry name" value="Rtp1_C1"/>
</dbReference>
<name>A0AAV4ID75_9GAST</name>
<dbReference type="EMBL" id="BMAT01013218">
    <property type="protein sequence ID" value="GFS07673.1"/>
    <property type="molecule type" value="Genomic_DNA"/>
</dbReference>
<proteinExistence type="inferred from homology"/>
<dbReference type="SUPFAM" id="SSF48371">
    <property type="entry name" value="ARM repeat"/>
    <property type="match status" value="2"/>
</dbReference>